<dbReference type="AlphaFoldDB" id="A0AAW1MSM1"/>
<comment type="caution">
    <text evidence="1">The sequence shown here is derived from an EMBL/GenBank/DDBJ whole genome shotgun (WGS) entry which is preliminary data.</text>
</comment>
<keyword evidence="2" id="KW-1185">Reference proteome</keyword>
<protein>
    <submittedName>
        <fullName evidence="1">Uncharacterized protein</fullName>
    </submittedName>
</protein>
<name>A0AAW1MSM1_SAPOF</name>
<organism evidence="1 2">
    <name type="scientific">Saponaria officinalis</name>
    <name type="common">Common soapwort</name>
    <name type="synonym">Lychnis saponaria</name>
    <dbReference type="NCBI Taxonomy" id="3572"/>
    <lineage>
        <taxon>Eukaryota</taxon>
        <taxon>Viridiplantae</taxon>
        <taxon>Streptophyta</taxon>
        <taxon>Embryophyta</taxon>
        <taxon>Tracheophyta</taxon>
        <taxon>Spermatophyta</taxon>
        <taxon>Magnoliopsida</taxon>
        <taxon>eudicotyledons</taxon>
        <taxon>Gunneridae</taxon>
        <taxon>Pentapetalae</taxon>
        <taxon>Caryophyllales</taxon>
        <taxon>Caryophyllaceae</taxon>
        <taxon>Caryophylleae</taxon>
        <taxon>Saponaria</taxon>
    </lineage>
</organism>
<evidence type="ECO:0000313" key="1">
    <source>
        <dbReference type="EMBL" id="KAK9748827.1"/>
    </source>
</evidence>
<evidence type="ECO:0000313" key="2">
    <source>
        <dbReference type="Proteomes" id="UP001443914"/>
    </source>
</evidence>
<dbReference type="Proteomes" id="UP001443914">
    <property type="component" value="Unassembled WGS sequence"/>
</dbReference>
<gene>
    <name evidence="1" type="ORF">RND81_02G083500</name>
</gene>
<proteinExistence type="predicted"/>
<accession>A0AAW1MSM1</accession>
<reference evidence="1" key="1">
    <citation type="submission" date="2024-03" db="EMBL/GenBank/DDBJ databases">
        <title>WGS assembly of Saponaria officinalis var. Norfolk2.</title>
        <authorList>
            <person name="Jenkins J."/>
            <person name="Shu S."/>
            <person name="Grimwood J."/>
            <person name="Barry K."/>
            <person name="Goodstein D."/>
            <person name="Schmutz J."/>
            <person name="Leebens-Mack J."/>
            <person name="Osbourn A."/>
        </authorList>
    </citation>
    <scope>NUCLEOTIDE SEQUENCE [LARGE SCALE GENOMIC DNA]</scope>
    <source>
        <strain evidence="1">JIC</strain>
    </source>
</reference>
<sequence length="116" mass="12884">MPHPKNTCICCVLIDCIYALNICDVIIIQCYVAMLLTMARETTICAPIATWKAIAIKDVTDYTAIEQRKSFRNGNKHCNAPNSFSSRNYGEWIIDSGASSHITPRLGCTFLIAIVI</sequence>
<dbReference type="EMBL" id="JBDFQZ010000002">
    <property type="protein sequence ID" value="KAK9748827.1"/>
    <property type="molecule type" value="Genomic_DNA"/>
</dbReference>